<dbReference type="RefSeq" id="WP_023511558.1">
    <property type="nucleotide sequence ID" value="NZ_AWTC01000022.1"/>
</dbReference>
<dbReference type="Pfam" id="PF03641">
    <property type="entry name" value="Lysine_decarbox"/>
    <property type="match status" value="1"/>
</dbReference>
<organism evidence="3 4">
    <name type="scientific">Sporolactobacillus laevolacticus DSM 442</name>
    <dbReference type="NCBI Taxonomy" id="1395513"/>
    <lineage>
        <taxon>Bacteria</taxon>
        <taxon>Bacillati</taxon>
        <taxon>Bacillota</taxon>
        <taxon>Bacilli</taxon>
        <taxon>Bacillales</taxon>
        <taxon>Sporolactobacillaceae</taxon>
        <taxon>Sporolactobacillus</taxon>
    </lineage>
</organism>
<dbReference type="Gene3D" id="3.40.50.450">
    <property type="match status" value="1"/>
</dbReference>
<keyword evidence="2" id="KW-0203">Cytokinin biosynthesis</keyword>
<protein>
    <recommendedName>
        <fullName evidence="2">Cytokinin riboside 5'-monophosphate phosphoribohydrolase</fullName>
        <ecNumber evidence="2">3.2.2.n1</ecNumber>
    </recommendedName>
</protein>
<dbReference type="EMBL" id="AWTC01000022">
    <property type="protein sequence ID" value="EST10483.1"/>
    <property type="molecule type" value="Genomic_DNA"/>
</dbReference>
<gene>
    <name evidence="3" type="ORF">P343_16790</name>
</gene>
<dbReference type="OrthoDB" id="9801098at2"/>
<keyword evidence="2" id="KW-0378">Hydrolase</keyword>
<proteinExistence type="inferred from homology"/>
<comment type="similarity">
    <text evidence="1 2">Belongs to the LOG family.</text>
</comment>
<dbReference type="AlphaFoldDB" id="V6IU10"/>
<dbReference type="EC" id="3.2.2.n1" evidence="2"/>
<accession>V6IU10</accession>
<dbReference type="GO" id="GO:0016799">
    <property type="term" value="F:hydrolase activity, hydrolyzing N-glycosyl compounds"/>
    <property type="evidence" value="ECO:0007669"/>
    <property type="project" value="TreeGrafter"/>
</dbReference>
<evidence type="ECO:0000313" key="3">
    <source>
        <dbReference type="EMBL" id="EST10483.1"/>
    </source>
</evidence>
<evidence type="ECO:0000256" key="1">
    <source>
        <dbReference type="ARBA" id="ARBA00006763"/>
    </source>
</evidence>
<dbReference type="PANTHER" id="PTHR31223:SF70">
    <property type="entry name" value="LOG FAMILY PROTEIN YJL055W"/>
    <property type="match status" value="1"/>
</dbReference>
<dbReference type="Proteomes" id="UP000018296">
    <property type="component" value="Unassembled WGS sequence"/>
</dbReference>
<dbReference type="NCBIfam" id="TIGR00730">
    <property type="entry name" value="Rossman fold protein, TIGR00730 family"/>
    <property type="match status" value="1"/>
</dbReference>
<dbReference type="InterPro" id="IPR005269">
    <property type="entry name" value="LOG"/>
</dbReference>
<evidence type="ECO:0000256" key="2">
    <source>
        <dbReference type="RuleBase" id="RU363015"/>
    </source>
</evidence>
<dbReference type="PATRIC" id="fig|1395513.3.peg.3408"/>
<evidence type="ECO:0000313" key="4">
    <source>
        <dbReference type="Proteomes" id="UP000018296"/>
    </source>
</evidence>
<dbReference type="PANTHER" id="PTHR31223">
    <property type="entry name" value="LOG FAMILY PROTEIN YJL055W"/>
    <property type="match status" value="1"/>
</dbReference>
<dbReference type="STRING" id="1395513.P343_16790"/>
<comment type="caution">
    <text evidence="3">The sequence shown here is derived from an EMBL/GenBank/DDBJ whole genome shotgun (WGS) entry which is preliminary data.</text>
</comment>
<dbReference type="eggNOG" id="COG1611">
    <property type="taxonomic scope" value="Bacteria"/>
</dbReference>
<dbReference type="GO" id="GO:0005829">
    <property type="term" value="C:cytosol"/>
    <property type="evidence" value="ECO:0007669"/>
    <property type="project" value="TreeGrafter"/>
</dbReference>
<keyword evidence="4" id="KW-1185">Reference proteome</keyword>
<name>V6IU10_9BACL</name>
<dbReference type="GO" id="GO:0009691">
    <property type="term" value="P:cytokinin biosynthetic process"/>
    <property type="evidence" value="ECO:0007669"/>
    <property type="project" value="UniProtKB-UniRule"/>
</dbReference>
<sequence length="189" mass="21020">MKRIAVYCGASKGKNPIYEAYAVQLANWITNNHFELVYGGGKVGLMGIVADTVLDNGGKATGVIPQFLVDREIAHDRLSRLVVVDDMDERKKAMMDLSDCCIALPGGPGTLEEISEAISWARLGENESPCIFLNVNGYYDLISRFFDQMVEEGFLSGEDRNKILISDSFDEIMAFIDAYVPPHVRNYIK</sequence>
<dbReference type="InterPro" id="IPR031100">
    <property type="entry name" value="LOG_fam"/>
</dbReference>
<dbReference type="SUPFAM" id="SSF102405">
    <property type="entry name" value="MCP/YpsA-like"/>
    <property type="match status" value="1"/>
</dbReference>
<reference evidence="3 4" key="1">
    <citation type="journal article" date="2013" name="Genome Announc.">
        <title>Genome Sequence of Sporolactobacillus laevolacticus DSM442, an Efficient Polymer-Grade D-Lactate Producer from Agricultural Waste Cottonseed as a Nitrogen Source.</title>
        <authorList>
            <person name="Wang H."/>
            <person name="Wang L."/>
            <person name="Ju J."/>
            <person name="Yu B."/>
            <person name="Ma Y."/>
        </authorList>
    </citation>
    <scope>NUCLEOTIDE SEQUENCE [LARGE SCALE GENOMIC DNA]</scope>
    <source>
        <strain evidence="3 4">DSM 442</strain>
    </source>
</reference>